<sequence>MKPMGPIPPYFMDERELTIAGKTAREWVAEHGSPLFIYDVGIVAERLKRLRAALPEPCEIHFAIKANPLPEMLAAVAPLVGGLDVASGGELAKALKVKDAAHISFAGPGKRDAELEAAIVAGATLNLESEGEAERALAIGARLGIAPKLAVRVNPDFELRGSGMKMGGRASPFGVDAARVPALVTMLLERGAIWRGFHIFAGSQSLDTAAIIETQAATVALAGRLADEIGATPPLVNLGGGFGIPYFSGDLPVDVEMVGAALGEVLAVRPASLKASGFAIELGRWIVGECGVYLMTVIDKKQSGDETFLVCDGGLHHQLAASGNFGTVVKRNYPVAVAHRMADEPGETVSVVGPLCTPLDRLADRVALPAAHPGDVIAIFLAGAYGASASPAAFLGHGPAREIVAAPSHS</sequence>
<dbReference type="SUPFAM" id="SSF51419">
    <property type="entry name" value="PLP-binding barrel"/>
    <property type="match status" value="1"/>
</dbReference>
<evidence type="ECO:0000313" key="4">
    <source>
        <dbReference type="EMBL" id="ODP36844.1"/>
    </source>
</evidence>
<keyword evidence="2" id="KW-0663">Pyridoxal phosphate</keyword>
<evidence type="ECO:0000259" key="3">
    <source>
        <dbReference type="Pfam" id="PF02784"/>
    </source>
</evidence>
<evidence type="ECO:0000256" key="1">
    <source>
        <dbReference type="ARBA" id="ARBA00001933"/>
    </source>
</evidence>
<dbReference type="Gene3D" id="2.40.37.10">
    <property type="entry name" value="Lyase, Ornithine Decarboxylase, Chain A, domain 1"/>
    <property type="match status" value="1"/>
</dbReference>
<reference evidence="4 5" key="1">
    <citation type="submission" date="2016-08" db="EMBL/GenBank/DDBJ databases">
        <title>Draft genome of the agarase producing Sphingomonas sp. MCT13.</title>
        <authorList>
            <person name="D'Andrea M.M."/>
            <person name="Rossolini G.M."/>
            <person name="Thaller M.C."/>
        </authorList>
    </citation>
    <scope>NUCLEOTIDE SEQUENCE [LARGE SCALE GENOMIC DNA]</scope>
    <source>
        <strain evidence="4 5">MCT13</strain>
    </source>
</reference>
<dbReference type="STRING" id="1888892.BFL28_03800"/>
<accession>A0A1E3LT12</accession>
<dbReference type="InterPro" id="IPR029066">
    <property type="entry name" value="PLP-binding_barrel"/>
</dbReference>
<dbReference type="GO" id="GO:0008836">
    <property type="term" value="F:diaminopimelate decarboxylase activity"/>
    <property type="evidence" value="ECO:0007669"/>
    <property type="project" value="TreeGrafter"/>
</dbReference>
<dbReference type="Pfam" id="PF02784">
    <property type="entry name" value="Orn_Arg_deC_N"/>
    <property type="match status" value="1"/>
</dbReference>
<dbReference type="PANTHER" id="PTHR43727:SF2">
    <property type="entry name" value="GROUP IV DECARBOXYLASE"/>
    <property type="match status" value="1"/>
</dbReference>
<dbReference type="InterPro" id="IPR017530">
    <property type="entry name" value="DCO2ase_PEP1"/>
</dbReference>
<protein>
    <submittedName>
        <fullName evidence="4">Pyridoxal-dependent decarboxylase, exosortase A system-associated</fullName>
    </submittedName>
</protein>
<dbReference type="Proteomes" id="UP000094487">
    <property type="component" value="Unassembled WGS sequence"/>
</dbReference>
<proteinExistence type="predicted"/>
<dbReference type="InterPro" id="IPR022644">
    <property type="entry name" value="De-COase2_N"/>
</dbReference>
<dbReference type="EMBL" id="MDDS01000046">
    <property type="protein sequence ID" value="ODP36844.1"/>
    <property type="molecule type" value="Genomic_DNA"/>
</dbReference>
<gene>
    <name evidence="4" type="ORF">BFL28_03800</name>
</gene>
<name>A0A1E3LT12_9SPHN</name>
<evidence type="ECO:0000313" key="5">
    <source>
        <dbReference type="Proteomes" id="UP000094487"/>
    </source>
</evidence>
<feature type="domain" description="Orn/DAP/Arg decarboxylase 2 N-terminal" evidence="3">
    <location>
        <begin position="43"/>
        <end position="287"/>
    </location>
</feature>
<dbReference type="Gene3D" id="3.20.20.10">
    <property type="entry name" value="Alanine racemase"/>
    <property type="match status" value="1"/>
</dbReference>
<dbReference type="OrthoDB" id="9802241at2"/>
<evidence type="ECO:0000256" key="2">
    <source>
        <dbReference type="ARBA" id="ARBA00022898"/>
    </source>
</evidence>
<dbReference type="AlphaFoldDB" id="A0A1E3LT12"/>
<dbReference type="GO" id="GO:0009089">
    <property type="term" value="P:lysine biosynthetic process via diaminopimelate"/>
    <property type="evidence" value="ECO:0007669"/>
    <property type="project" value="TreeGrafter"/>
</dbReference>
<dbReference type="NCBIfam" id="TIGR03099">
    <property type="entry name" value="dCO2ase_PEP1"/>
    <property type="match status" value="1"/>
</dbReference>
<dbReference type="InterPro" id="IPR009006">
    <property type="entry name" value="Ala_racemase/Decarboxylase_C"/>
</dbReference>
<comment type="cofactor">
    <cofactor evidence="1">
        <name>pyridoxal 5'-phosphate</name>
        <dbReference type="ChEBI" id="CHEBI:597326"/>
    </cofactor>
</comment>
<organism evidence="4 5">
    <name type="scientific">Sphingomonas turrisvirgatae</name>
    <dbReference type="NCBI Taxonomy" id="1888892"/>
    <lineage>
        <taxon>Bacteria</taxon>
        <taxon>Pseudomonadati</taxon>
        <taxon>Pseudomonadota</taxon>
        <taxon>Alphaproteobacteria</taxon>
        <taxon>Sphingomonadales</taxon>
        <taxon>Sphingomonadaceae</taxon>
        <taxon>Sphingomonas</taxon>
    </lineage>
</organism>
<keyword evidence="5" id="KW-1185">Reference proteome</keyword>
<dbReference type="SUPFAM" id="SSF50621">
    <property type="entry name" value="Alanine racemase C-terminal domain-like"/>
    <property type="match status" value="1"/>
</dbReference>
<dbReference type="PROSITE" id="PS00879">
    <property type="entry name" value="ODR_DC_2_2"/>
    <property type="match status" value="1"/>
</dbReference>
<dbReference type="PANTHER" id="PTHR43727">
    <property type="entry name" value="DIAMINOPIMELATE DECARBOXYLASE"/>
    <property type="match status" value="1"/>
</dbReference>
<dbReference type="InterPro" id="IPR022657">
    <property type="entry name" value="De-COase2_CS"/>
</dbReference>
<comment type="caution">
    <text evidence="4">The sequence shown here is derived from an EMBL/GenBank/DDBJ whole genome shotgun (WGS) entry which is preliminary data.</text>
</comment>
<dbReference type="RefSeq" id="WP_069321337.1">
    <property type="nucleotide sequence ID" value="NZ_MDDS01000046.1"/>
</dbReference>